<dbReference type="EMBL" id="BAABRU010000010">
    <property type="protein sequence ID" value="GAA5529100.1"/>
    <property type="molecule type" value="Genomic_DNA"/>
</dbReference>
<feature type="transmembrane region" description="Helical" evidence="6">
    <location>
        <begin position="43"/>
        <end position="60"/>
    </location>
</feature>
<feature type="transmembrane region" description="Helical" evidence="6">
    <location>
        <begin position="286"/>
        <end position="307"/>
    </location>
</feature>
<reference evidence="7 8" key="1">
    <citation type="submission" date="2024-02" db="EMBL/GenBank/DDBJ databases">
        <title>Herpetosiphon gulosus NBRC 112829.</title>
        <authorList>
            <person name="Ichikawa N."/>
            <person name="Katano-Makiyama Y."/>
            <person name="Hidaka K."/>
        </authorList>
    </citation>
    <scope>NUCLEOTIDE SEQUENCE [LARGE SCALE GENOMIC DNA]</scope>
    <source>
        <strain evidence="7 8">NBRC 112829</strain>
    </source>
</reference>
<feature type="transmembrane region" description="Helical" evidence="6">
    <location>
        <begin position="261"/>
        <end position="280"/>
    </location>
</feature>
<keyword evidence="5 6" id="KW-0472">Membrane</keyword>
<accession>A0ABP9X0Z9</accession>
<evidence type="ECO:0000256" key="3">
    <source>
        <dbReference type="ARBA" id="ARBA00022692"/>
    </source>
</evidence>
<evidence type="ECO:0000256" key="4">
    <source>
        <dbReference type="ARBA" id="ARBA00022989"/>
    </source>
</evidence>
<dbReference type="Pfam" id="PF01594">
    <property type="entry name" value="AI-2E_transport"/>
    <property type="match status" value="1"/>
</dbReference>
<comment type="caution">
    <text evidence="7">The sequence shown here is derived from an EMBL/GenBank/DDBJ whole genome shotgun (WGS) entry which is preliminary data.</text>
</comment>
<feature type="transmembrane region" description="Helical" evidence="6">
    <location>
        <begin position="169"/>
        <end position="192"/>
    </location>
</feature>
<dbReference type="PANTHER" id="PTHR21716:SF62">
    <property type="entry name" value="TRANSPORT PROTEIN YDBI-RELATED"/>
    <property type="match status" value="1"/>
</dbReference>
<evidence type="ECO:0000313" key="7">
    <source>
        <dbReference type="EMBL" id="GAA5529100.1"/>
    </source>
</evidence>
<keyword evidence="8" id="KW-1185">Reference proteome</keyword>
<organism evidence="7 8">
    <name type="scientific">Herpetosiphon gulosus</name>
    <dbReference type="NCBI Taxonomy" id="1973496"/>
    <lineage>
        <taxon>Bacteria</taxon>
        <taxon>Bacillati</taxon>
        <taxon>Chloroflexota</taxon>
        <taxon>Chloroflexia</taxon>
        <taxon>Herpetosiphonales</taxon>
        <taxon>Herpetosiphonaceae</taxon>
        <taxon>Herpetosiphon</taxon>
    </lineage>
</organism>
<dbReference type="InterPro" id="IPR002549">
    <property type="entry name" value="AI-2E-like"/>
</dbReference>
<dbReference type="RefSeq" id="WP_345722717.1">
    <property type="nucleotide sequence ID" value="NZ_BAABRU010000010.1"/>
</dbReference>
<evidence type="ECO:0000256" key="1">
    <source>
        <dbReference type="ARBA" id="ARBA00004141"/>
    </source>
</evidence>
<keyword evidence="3 6" id="KW-0812">Transmembrane</keyword>
<name>A0ABP9X0Z9_9CHLR</name>
<evidence type="ECO:0000256" key="5">
    <source>
        <dbReference type="ARBA" id="ARBA00023136"/>
    </source>
</evidence>
<dbReference type="Proteomes" id="UP001428290">
    <property type="component" value="Unassembled WGS sequence"/>
</dbReference>
<feature type="transmembrane region" description="Helical" evidence="6">
    <location>
        <begin position="72"/>
        <end position="92"/>
    </location>
</feature>
<protein>
    <submittedName>
        <fullName evidence="7">Transport protein Rv0205</fullName>
    </submittedName>
</protein>
<evidence type="ECO:0000313" key="8">
    <source>
        <dbReference type="Proteomes" id="UP001428290"/>
    </source>
</evidence>
<keyword evidence="4 6" id="KW-1133">Transmembrane helix</keyword>
<feature type="transmembrane region" description="Helical" evidence="6">
    <location>
        <begin position="226"/>
        <end position="249"/>
    </location>
</feature>
<dbReference type="PANTHER" id="PTHR21716">
    <property type="entry name" value="TRANSMEMBRANE PROTEIN"/>
    <property type="match status" value="1"/>
</dbReference>
<proteinExistence type="inferred from homology"/>
<evidence type="ECO:0000256" key="6">
    <source>
        <dbReference type="SAM" id="Phobius"/>
    </source>
</evidence>
<feature type="transmembrane region" description="Helical" evidence="6">
    <location>
        <begin position="19"/>
        <end position="37"/>
    </location>
</feature>
<gene>
    <name evidence="7" type="ORF">Hgul01_02904</name>
</gene>
<comment type="subcellular location">
    <subcellularLocation>
        <location evidence="1">Membrane</location>
        <topology evidence="1">Multi-pass membrane protein</topology>
    </subcellularLocation>
</comment>
<sequence length="404" mass="44739">MEPKAPEPIIKTIPSWRDLARWTLTAFAIWLVAWLLWRTGNQLLPFVVGLIFAYLLLPLVNKLERWIPRWAAILVVYLVGLGIVTGSILYIVPPAIGQVDGFVSSLPGFYENTLEPKINEGLTWYRREVPADIQKNIDSQVSNGITTLKANATNYVQTGVNGILNGLGVIFQTIIFLAGFLIIPFWLFYVLLDERKGKATLIRMIPKAVRTDVLTVLAIFDRVFSAYIRGQLTLGLIIAIMSYIGLWIVDLVMPGEIPYKLLLALVAGFTELIPVIGPIIGAIPAVIVGLTTSLPMGLVVAGLYIVIQQIENNFLVPRIIGAIVEIHEAVLMLLLVIAGTVSGLLGVIIFAPMAAVARDSYQYINGRLRQPIDPRYLRAGELPWEHKEEPETPMPPMLAFQNEA</sequence>
<comment type="similarity">
    <text evidence="2">Belongs to the autoinducer-2 exporter (AI-2E) (TC 2.A.86) family.</text>
</comment>
<evidence type="ECO:0000256" key="2">
    <source>
        <dbReference type="ARBA" id="ARBA00009773"/>
    </source>
</evidence>